<dbReference type="GO" id="GO:0006629">
    <property type="term" value="P:lipid metabolic process"/>
    <property type="evidence" value="ECO:0007669"/>
    <property type="project" value="InterPro"/>
</dbReference>
<dbReference type="EMBL" id="CM008978">
    <property type="protein sequence ID" value="PNW69986.1"/>
    <property type="molecule type" value="Genomic_DNA"/>
</dbReference>
<evidence type="ECO:0000256" key="1">
    <source>
        <dbReference type="ARBA" id="ARBA00004370"/>
    </source>
</evidence>
<dbReference type="Gramene" id="PNW69986">
    <property type="protein sequence ID" value="PNW69986"/>
    <property type="gene ID" value="CHLRE_17g701000v5"/>
</dbReference>
<feature type="region of interest" description="Disordered" evidence="5">
    <location>
        <begin position="450"/>
        <end position="505"/>
    </location>
</feature>
<evidence type="ECO:0000256" key="6">
    <source>
        <dbReference type="SAM" id="SignalP"/>
    </source>
</evidence>
<evidence type="ECO:0000313" key="8">
    <source>
        <dbReference type="Proteomes" id="UP000006906"/>
    </source>
</evidence>
<dbReference type="Gene3D" id="3.20.20.190">
    <property type="entry name" value="Phosphatidylinositol (PI) phosphodiesterase"/>
    <property type="match status" value="1"/>
</dbReference>
<dbReference type="Proteomes" id="UP000006906">
    <property type="component" value="Chromosome 17"/>
</dbReference>
<feature type="signal peptide" evidence="6">
    <location>
        <begin position="1"/>
        <end position="24"/>
    </location>
</feature>
<evidence type="ECO:0000256" key="2">
    <source>
        <dbReference type="ARBA" id="ARBA00022692"/>
    </source>
</evidence>
<name>A0A2K3CNX4_CHLRE</name>
<dbReference type="KEGG" id="cre:CHLRE_17g701000v5"/>
<proteinExistence type="predicted"/>
<feature type="compositionally biased region" description="Basic and acidic residues" evidence="5">
    <location>
        <begin position="689"/>
        <end position="700"/>
    </location>
</feature>
<accession>A0A2K3CNX4</accession>
<comment type="subcellular location">
    <subcellularLocation>
        <location evidence="1">Membrane</location>
    </subcellularLocation>
</comment>
<dbReference type="InParanoid" id="A0A2K3CNX4"/>
<dbReference type="RefSeq" id="XP_042914370.1">
    <property type="nucleotide sequence ID" value="XM_043071911.1"/>
</dbReference>
<feature type="compositionally biased region" description="Low complexity" evidence="5">
    <location>
        <begin position="495"/>
        <end position="505"/>
    </location>
</feature>
<feature type="chain" id="PRO_5014403640" evidence="6">
    <location>
        <begin position="25"/>
        <end position="732"/>
    </location>
</feature>
<dbReference type="AlphaFoldDB" id="A0A2K3CNX4"/>
<feature type="region of interest" description="Disordered" evidence="5">
    <location>
        <begin position="679"/>
        <end position="704"/>
    </location>
</feature>
<dbReference type="InterPro" id="IPR051008">
    <property type="entry name" value="Telomere_Capping_Maintenance"/>
</dbReference>
<feature type="compositionally biased region" description="Low complexity" evidence="5">
    <location>
        <begin position="460"/>
        <end position="487"/>
    </location>
</feature>
<evidence type="ECO:0000256" key="3">
    <source>
        <dbReference type="ARBA" id="ARBA00022989"/>
    </source>
</evidence>
<dbReference type="GeneID" id="5717302"/>
<reference evidence="7 8" key="1">
    <citation type="journal article" date="2007" name="Science">
        <title>The Chlamydomonas genome reveals the evolution of key animal and plant functions.</title>
        <authorList>
            <person name="Merchant S.S."/>
            <person name="Prochnik S.E."/>
            <person name="Vallon O."/>
            <person name="Harris E.H."/>
            <person name="Karpowicz S.J."/>
            <person name="Witman G.B."/>
            <person name="Terry A."/>
            <person name="Salamov A."/>
            <person name="Fritz-Laylin L.K."/>
            <person name="Marechal-Drouard L."/>
            <person name="Marshall W.F."/>
            <person name="Qu L.H."/>
            <person name="Nelson D.R."/>
            <person name="Sanderfoot A.A."/>
            <person name="Spalding M.H."/>
            <person name="Kapitonov V.V."/>
            <person name="Ren Q."/>
            <person name="Ferris P."/>
            <person name="Lindquist E."/>
            <person name="Shapiro H."/>
            <person name="Lucas S.M."/>
            <person name="Grimwood J."/>
            <person name="Schmutz J."/>
            <person name="Cardol P."/>
            <person name="Cerutti H."/>
            <person name="Chanfreau G."/>
            <person name="Chen C.L."/>
            <person name="Cognat V."/>
            <person name="Croft M.T."/>
            <person name="Dent R."/>
            <person name="Dutcher S."/>
            <person name="Fernandez E."/>
            <person name="Fukuzawa H."/>
            <person name="Gonzalez-Ballester D."/>
            <person name="Gonzalez-Halphen D."/>
            <person name="Hallmann A."/>
            <person name="Hanikenne M."/>
            <person name="Hippler M."/>
            <person name="Inwood W."/>
            <person name="Jabbari K."/>
            <person name="Kalanon M."/>
            <person name="Kuras R."/>
            <person name="Lefebvre P.A."/>
            <person name="Lemaire S.D."/>
            <person name="Lobanov A.V."/>
            <person name="Lohr M."/>
            <person name="Manuell A."/>
            <person name="Meier I."/>
            <person name="Mets L."/>
            <person name="Mittag M."/>
            <person name="Mittelmeier T."/>
            <person name="Moroney J.V."/>
            <person name="Moseley J."/>
            <person name="Napoli C."/>
            <person name="Nedelcu A.M."/>
            <person name="Niyogi K."/>
            <person name="Novoselov S.V."/>
            <person name="Paulsen I.T."/>
            <person name="Pazour G."/>
            <person name="Purton S."/>
            <person name="Ral J.P."/>
            <person name="Riano-Pachon D.M."/>
            <person name="Riekhof W."/>
            <person name="Rymarquis L."/>
            <person name="Schroda M."/>
            <person name="Stern D."/>
            <person name="Umen J."/>
            <person name="Willows R."/>
            <person name="Wilson N."/>
            <person name="Zimmer S.L."/>
            <person name="Allmer J."/>
            <person name="Balk J."/>
            <person name="Bisova K."/>
            <person name="Chen C.J."/>
            <person name="Elias M."/>
            <person name="Gendler K."/>
            <person name="Hauser C."/>
            <person name="Lamb M.R."/>
            <person name="Ledford H."/>
            <person name="Long J.C."/>
            <person name="Minagawa J."/>
            <person name="Page M.D."/>
            <person name="Pan J."/>
            <person name="Pootakham W."/>
            <person name="Roje S."/>
            <person name="Rose A."/>
            <person name="Stahlberg E."/>
            <person name="Terauchi A.M."/>
            <person name="Yang P."/>
            <person name="Ball S."/>
            <person name="Bowler C."/>
            <person name="Dieckmann C.L."/>
            <person name="Gladyshev V.N."/>
            <person name="Green P."/>
            <person name="Jorgensen R."/>
            <person name="Mayfield S."/>
            <person name="Mueller-Roeber B."/>
            <person name="Rajamani S."/>
            <person name="Sayre R.T."/>
            <person name="Brokstein P."/>
            <person name="Dubchak I."/>
            <person name="Goodstein D."/>
            <person name="Hornick L."/>
            <person name="Huang Y.W."/>
            <person name="Jhaveri J."/>
            <person name="Luo Y."/>
            <person name="Martinez D."/>
            <person name="Ngau W.C."/>
            <person name="Otillar B."/>
            <person name="Poliakov A."/>
            <person name="Porter A."/>
            <person name="Szajkowski L."/>
            <person name="Werner G."/>
            <person name="Zhou K."/>
            <person name="Grigoriev I.V."/>
            <person name="Rokhsar D.S."/>
            <person name="Grossman A.R."/>
        </authorList>
    </citation>
    <scope>NUCLEOTIDE SEQUENCE [LARGE SCALE GENOMIC DNA]</scope>
    <source>
        <strain evidence="8">CC-503</strain>
    </source>
</reference>
<evidence type="ECO:0000313" key="7">
    <source>
        <dbReference type="EMBL" id="PNW69986.1"/>
    </source>
</evidence>
<protein>
    <submittedName>
        <fullName evidence="7">Uncharacterized protein</fullName>
    </submittedName>
</protein>
<gene>
    <name evidence="7" type="ORF">CHLRE_17g701000v5</name>
</gene>
<dbReference type="ExpressionAtlas" id="A0A2K3CNX4">
    <property type="expression patterns" value="baseline and differential"/>
</dbReference>
<keyword evidence="8" id="KW-1185">Reference proteome</keyword>
<dbReference type="OrthoDB" id="7984201at2759"/>
<keyword evidence="2" id="KW-0812">Transmembrane</keyword>
<evidence type="ECO:0000256" key="5">
    <source>
        <dbReference type="SAM" id="MobiDB-lite"/>
    </source>
</evidence>
<dbReference type="SUPFAM" id="SSF51695">
    <property type="entry name" value="PLC-like phosphodiesterases"/>
    <property type="match status" value="1"/>
</dbReference>
<keyword evidence="6" id="KW-0732">Signal</keyword>
<dbReference type="GO" id="GO:0016020">
    <property type="term" value="C:membrane"/>
    <property type="evidence" value="ECO:0007669"/>
    <property type="project" value="UniProtKB-SubCell"/>
</dbReference>
<dbReference type="PANTHER" id="PTHR35518:SF2">
    <property type="entry name" value="MAINTENANCE OF TELOMERE CAPPING PROTEIN 6"/>
    <property type="match status" value="1"/>
</dbReference>
<dbReference type="PANTHER" id="PTHR35518">
    <property type="entry name" value="MAINTENANCE OF TELOMOERE CAPPING"/>
    <property type="match status" value="1"/>
</dbReference>
<dbReference type="InterPro" id="IPR017946">
    <property type="entry name" value="PLC-like_Pdiesterase_TIM-brl"/>
</dbReference>
<evidence type="ECO:0000256" key="4">
    <source>
        <dbReference type="ARBA" id="ARBA00023136"/>
    </source>
</evidence>
<dbReference type="STRING" id="3055.A0A2K3CNX4"/>
<organism evidence="7 8">
    <name type="scientific">Chlamydomonas reinhardtii</name>
    <name type="common">Chlamydomonas smithii</name>
    <dbReference type="NCBI Taxonomy" id="3055"/>
    <lineage>
        <taxon>Eukaryota</taxon>
        <taxon>Viridiplantae</taxon>
        <taxon>Chlorophyta</taxon>
        <taxon>core chlorophytes</taxon>
        <taxon>Chlorophyceae</taxon>
        <taxon>CS clade</taxon>
        <taxon>Chlamydomonadales</taxon>
        <taxon>Chlamydomonadaceae</taxon>
        <taxon>Chlamydomonas</taxon>
    </lineage>
</organism>
<keyword evidence="4" id="KW-0472">Membrane</keyword>
<sequence>MAQHATTTRLIFMVWLVNAIFVHGEELLLETEEEENGLQAALERIPKHRLASERLAAADGRFTSPQTRDGIPEGVDCDPVERCDSRNVCARVCARGSVRLDPWLQQAVAYQWRLSRAQPLCLAQLLGTHNSAITLADGYGMHDELYTSYLRYLNLVNGGQGLVTNNQVLSLTDQLNLGVRFVELDVHWIQSGLYIAHCGGFHSARLNALVAALSAVAAWFGHPPVEWDAETLGCSPSLSSLPARDQRLFSDAVAEVAAWLAAPGNEAEFIVLYLDDQMDLATWGRVPELLAQVTAAFPRAAILTPPELADLVAQGGSPPSIESLVSRHGKRLLLMSAADYGAAMSHTAFNHSSPCGLAEPLFQRFTAAPSCSFAGWRRGRPALPAMSGRLLRTPTCRLTYGPYNCSLKLGDNTPQLDSELLPGAVSCGINVPAPDLLTPDLLAAAVWSWAPGHLPPPAPGQQGQQGEKQQGEGQQGEKQQGEKQQGQEGEEQQGEKQQGQEGRVSGMAAAAAAAAAAGSCAVMRSGDGRWEMRPCAEAAWAACRLDAGPAHIPDSDGAADSRSGAIAPASWVLVPALAACPLGYLPGAPHTARESYDLWQRLAAAAAEATVEAEALDAGVEAAAAGETGDGARGGAAAGAAGAAAAAGLSPFRRQRRQLLASKAAAGVVQVKAARDGVISSGGGSGSSKHADKRHEETHRLGGGGDASGGVYAILALQAPEWLPAGLAQSQH</sequence>
<dbReference type="GO" id="GO:0008081">
    <property type="term" value="F:phosphoric diester hydrolase activity"/>
    <property type="evidence" value="ECO:0007669"/>
    <property type="project" value="InterPro"/>
</dbReference>
<keyword evidence="3" id="KW-1133">Transmembrane helix</keyword>